<keyword evidence="6" id="KW-1185">Reference proteome</keyword>
<dbReference type="KEGG" id="lbc:LACBIDRAFT_328828"/>
<gene>
    <name evidence="5" type="ORF">LACBIDRAFT_328828</name>
</gene>
<evidence type="ECO:0000256" key="2">
    <source>
        <dbReference type="ARBA" id="ARBA00022723"/>
    </source>
</evidence>
<evidence type="ECO:0000313" key="6">
    <source>
        <dbReference type="Proteomes" id="UP000001194"/>
    </source>
</evidence>
<dbReference type="InParanoid" id="B0DG42"/>
<evidence type="ECO:0000313" key="5">
    <source>
        <dbReference type="EMBL" id="EDR06448.1"/>
    </source>
</evidence>
<dbReference type="Proteomes" id="UP000001194">
    <property type="component" value="Unassembled WGS sequence"/>
</dbReference>
<comment type="cofactor">
    <cofactor evidence="1">
        <name>a divalent metal cation</name>
        <dbReference type="ChEBI" id="CHEBI:60240"/>
    </cofactor>
</comment>
<reference evidence="5 6" key="1">
    <citation type="journal article" date="2008" name="Nature">
        <title>The genome of Laccaria bicolor provides insights into mycorrhizal symbiosis.</title>
        <authorList>
            <person name="Martin F."/>
            <person name="Aerts A."/>
            <person name="Ahren D."/>
            <person name="Brun A."/>
            <person name="Danchin E.G.J."/>
            <person name="Duchaussoy F."/>
            <person name="Gibon J."/>
            <person name="Kohler A."/>
            <person name="Lindquist E."/>
            <person name="Pereda V."/>
            <person name="Salamov A."/>
            <person name="Shapiro H.J."/>
            <person name="Wuyts J."/>
            <person name="Blaudez D."/>
            <person name="Buee M."/>
            <person name="Brokstein P."/>
            <person name="Canbaeck B."/>
            <person name="Cohen D."/>
            <person name="Courty P.E."/>
            <person name="Coutinho P.M."/>
            <person name="Delaruelle C."/>
            <person name="Detter J.C."/>
            <person name="Deveau A."/>
            <person name="DiFazio S."/>
            <person name="Duplessis S."/>
            <person name="Fraissinet-Tachet L."/>
            <person name="Lucic E."/>
            <person name="Frey-Klett P."/>
            <person name="Fourrey C."/>
            <person name="Feussner I."/>
            <person name="Gay G."/>
            <person name="Grimwood J."/>
            <person name="Hoegger P.J."/>
            <person name="Jain P."/>
            <person name="Kilaru S."/>
            <person name="Labbe J."/>
            <person name="Lin Y.C."/>
            <person name="Legue V."/>
            <person name="Le Tacon F."/>
            <person name="Marmeisse R."/>
            <person name="Melayah D."/>
            <person name="Montanini B."/>
            <person name="Muratet M."/>
            <person name="Nehls U."/>
            <person name="Niculita-Hirzel H."/>
            <person name="Oudot-Le Secq M.P."/>
            <person name="Peter M."/>
            <person name="Quesneville H."/>
            <person name="Rajashekar B."/>
            <person name="Reich M."/>
            <person name="Rouhier N."/>
            <person name="Schmutz J."/>
            <person name="Yin T."/>
            <person name="Chalot M."/>
            <person name="Henrissat B."/>
            <person name="Kuees U."/>
            <person name="Lucas S."/>
            <person name="Van de Peer Y."/>
            <person name="Podila G.K."/>
            <person name="Polle A."/>
            <person name="Pukkila P.J."/>
            <person name="Richardson P.M."/>
            <person name="Rouze P."/>
            <person name="Sanders I.R."/>
            <person name="Stajich J.E."/>
            <person name="Tunlid A."/>
            <person name="Tuskan G."/>
            <person name="Grigoriev I.V."/>
        </authorList>
    </citation>
    <scope>NUCLEOTIDE SEQUENCE [LARGE SCALE GENOMIC DNA]</scope>
    <source>
        <strain evidence="6">S238N-H82 / ATCC MYA-4686</strain>
    </source>
</reference>
<feature type="region of interest" description="Disordered" evidence="3">
    <location>
        <begin position="88"/>
        <end position="111"/>
    </location>
</feature>
<accession>B0DG42</accession>
<dbReference type="RefSeq" id="XP_001882820.1">
    <property type="nucleotide sequence ID" value="XM_001882785.1"/>
</dbReference>
<dbReference type="EMBL" id="DS547108">
    <property type="protein sequence ID" value="EDR06448.1"/>
    <property type="molecule type" value="Genomic_DNA"/>
</dbReference>
<keyword evidence="2" id="KW-0479">Metal-binding</keyword>
<dbReference type="AlphaFoldDB" id="B0DG42"/>
<feature type="region of interest" description="Disordered" evidence="3">
    <location>
        <begin position="34"/>
        <end position="56"/>
    </location>
</feature>
<feature type="domain" description="DDE Tnp4" evidence="4">
    <location>
        <begin position="372"/>
        <end position="434"/>
    </location>
</feature>
<dbReference type="Pfam" id="PF13359">
    <property type="entry name" value="DDE_Tnp_4"/>
    <property type="match status" value="1"/>
</dbReference>
<evidence type="ECO:0000259" key="4">
    <source>
        <dbReference type="Pfam" id="PF13359"/>
    </source>
</evidence>
<dbReference type="GeneID" id="6078481"/>
<dbReference type="GO" id="GO:0046872">
    <property type="term" value="F:metal ion binding"/>
    <property type="evidence" value="ECO:0007669"/>
    <property type="project" value="UniProtKB-KW"/>
</dbReference>
<name>B0DG42_LACBS</name>
<sequence length="444" mass="49667">MTRRTERQRRSENLIKAFLQYCKARATHLSQRARRQQRFLRRTGQPEGADNGLESILDELPDVSTLDVDVTMIDLARNSLDSVHSAAASASTNDTSESSGDITSGDNDSSSFTSLASSFSSLFSDSEVNNMPELLPAGYPDSDEEDVGLDPEDDSSSSAGDSSNSEGGYDEGGYGSGIDGDVEDWEEDECEIGGFEATPTETTTTRLSRAVREELVDIYDRRYDKPRQPFPRPPGTMPHVLNVLKTERPDHFRQELRVSPYTFDCLVSAIINDPIFSNRSSNEQMPVEDQVAITLYRFGHFGNAAGLDKVAKWSGYSKGTVGLATRRVMTAILRKEFMDKAVSLPTAEEKEAAKEWVESHSCKGWRGGWCMVDGTLVPLFDRPFWYGESYFDRKCNYSLNIQIVSLPNLRIIDYGYGFTGSTHDSTAWEETRIFLEHVEIFDED</sequence>
<organism evidence="6">
    <name type="scientific">Laccaria bicolor (strain S238N-H82 / ATCC MYA-4686)</name>
    <name type="common">Bicoloured deceiver</name>
    <name type="synonym">Laccaria laccata var. bicolor</name>
    <dbReference type="NCBI Taxonomy" id="486041"/>
    <lineage>
        <taxon>Eukaryota</taxon>
        <taxon>Fungi</taxon>
        <taxon>Dikarya</taxon>
        <taxon>Basidiomycota</taxon>
        <taxon>Agaricomycotina</taxon>
        <taxon>Agaricomycetes</taxon>
        <taxon>Agaricomycetidae</taxon>
        <taxon>Agaricales</taxon>
        <taxon>Agaricineae</taxon>
        <taxon>Hydnangiaceae</taxon>
        <taxon>Laccaria</taxon>
    </lineage>
</organism>
<feature type="compositionally biased region" description="Low complexity" evidence="3">
    <location>
        <begin position="156"/>
        <end position="167"/>
    </location>
</feature>
<dbReference type="InterPro" id="IPR027806">
    <property type="entry name" value="HARBI1_dom"/>
</dbReference>
<protein>
    <submittedName>
        <fullName evidence="5">Predicted protein</fullName>
    </submittedName>
</protein>
<dbReference type="OrthoDB" id="2408877at2759"/>
<feature type="compositionally biased region" description="Acidic residues" evidence="3">
    <location>
        <begin position="141"/>
        <end position="155"/>
    </location>
</feature>
<feature type="region of interest" description="Disordered" evidence="3">
    <location>
        <begin position="130"/>
        <end position="182"/>
    </location>
</feature>
<evidence type="ECO:0000256" key="1">
    <source>
        <dbReference type="ARBA" id="ARBA00001968"/>
    </source>
</evidence>
<proteinExistence type="predicted"/>
<feature type="compositionally biased region" description="Low complexity" evidence="3">
    <location>
        <begin position="88"/>
        <end position="99"/>
    </location>
</feature>
<evidence type="ECO:0000256" key="3">
    <source>
        <dbReference type="SAM" id="MobiDB-lite"/>
    </source>
</evidence>
<dbReference type="HOGENOM" id="CLU_018552_1_4_1"/>